<dbReference type="InterPro" id="IPR018640">
    <property type="entry name" value="DUF2063"/>
</dbReference>
<evidence type="ECO:0000313" key="3">
    <source>
        <dbReference type="Proteomes" id="UP001430149"/>
    </source>
</evidence>
<gene>
    <name evidence="2" type="ORF">ISP19_12045</name>
</gene>
<feature type="domain" description="Putative DNA-binding" evidence="1">
    <location>
        <begin position="7"/>
        <end position="97"/>
    </location>
</feature>
<keyword evidence="3" id="KW-1185">Reference proteome</keyword>
<dbReference type="Pfam" id="PF09836">
    <property type="entry name" value="DUF2063"/>
    <property type="match status" value="1"/>
</dbReference>
<comment type="caution">
    <text evidence="2">The sequence shown here is derived from an EMBL/GenBank/DDBJ whole genome shotgun (WGS) entry which is preliminary data.</text>
</comment>
<dbReference type="GO" id="GO:0003677">
    <property type="term" value="F:DNA binding"/>
    <property type="evidence" value="ECO:0007669"/>
    <property type="project" value="UniProtKB-KW"/>
</dbReference>
<name>A0ABS2K5X1_9GAMM</name>
<dbReference type="Proteomes" id="UP001430149">
    <property type="component" value="Unassembled WGS sequence"/>
</dbReference>
<accession>A0ABS2K5X1</accession>
<proteinExistence type="predicted"/>
<organism evidence="2 3">
    <name type="scientific">Dyella flava</name>
    <dbReference type="NCBI Taxonomy" id="1920170"/>
    <lineage>
        <taxon>Bacteria</taxon>
        <taxon>Pseudomonadati</taxon>
        <taxon>Pseudomonadota</taxon>
        <taxon>Gammaproteobacteria</taxon>
        <taxon>Lysobacterales</taxon>
        <taxon>Rhodanobacteraceae</taxon>
        <taxon>Dyella</taxon>
    </lineage>
</organism>
<evidence type="ECO:0000259" key="1">
    <source>
        <dbReference type="Pfam" id="PF09836"/>
    </source>
</evidence>
<keyword evidence="2" id="KW-0238">DNA-binding</keyword>
<dbReference type="EMBL" id="JADIKE010000036">
    <property type="protein sequence ID" value="MBM7126100.1"/>
    <property type="molecule type" value="Genomic_DNA"/>
</dbReference>
<reference evidence="2" key="1">
    <citation type="submission" date="2020-10" db="EMBL/GenBank/DDBJ databases">
        <title>Phylogeny of dyella-like bacteria.</title>
        <authorList>
            <person name="Fu J."/>
        </authorList>
    </citation>
    <scope>NUCLEOTIDE SEQUENCE</scope>
    <source>
        <strain evidence="2">DHOC52</strain>
    </source>
</reference>
<protein>
    <submittedName>
        <fullName evidence="2">DNA-binding domain-containing protein</fullName>
    </submittedName>
</protein>
<sequence>MNSLQAIQQQMLQAVLAERAHLPFTIRGDAIADADSRLAVYRHGYRIRLRDALKNEFAGLRSMAEQRFQRMLDKYVAAHPSEHYNIRWYGAGLAAFLDYARPWREQPQWAEMARLDWAISTAFDAEDEACIGMVELSSVPSDTWPGLLLSLQQNLHILAAHYNIEAFRRAADRGDKRPRLRRFEQARQILVWRKAMSVHYRLLEEDEWQVLSAVIQGEPFASLCERMANLHDETSATPRMVMLLQGWLEAGLIRGWSFG</sequence>
<evidence type="ECO:0000313" key="2">
    <source>
        <dbReference type="EMBL" id="MBM7126100.1"/>
    </source>
</evidence>
<dbReference type="RefSeq" id="WP_204682436.1">
    <property type="nucleotide sequence ID" value="NZ_BSNR01000002.1"/>
</dbReference>